<dbReference type="Gramene" id="KRH40909">
    <property type="protein sequence ID" value="KRH40909"/>
    <property type="gene ID" value="GLYMA_09G285000"/>
</dbReference>
<reference evidence="1" key="3">
    <citation type="submission" date="2018-07" db="EMBL/GenBank/DDBJ databases">
        <title>WGS assembly of Glycine max.</title>
        <authorList>
            <person name="Schmutz J."/>
            <person name="Cannon S."/>
            <person name="Schlueter J."/>
            <person name="Ma J."/>
            <person name="Mitros T."/>
            <person name="Nelson W."/>
            <person name="Hyten D."/>
            <person name="Song Q."/>
            <person name="Thelen J."/>
            <person name="Cheng J."/>
            <person name="Xu D."/>
            <person name="Hellsten U."/>
            <person name="May G."/>
            <person name="Yu Y."/>
            <person name="Sakurai T."/>
            <person name="Umezawa T."/>
            <person name="Bhattacharyya M."/>
            <person name="Sandhu D."/>
            <person name="Valliyodan B."/>
            <person name="Lindquist E."/>
            <person name="Peto M."/>
            <person name="Grant D."/>
            <person name="Shu S."/>
            <person name="Goodstein D."/>
            <person name="Barry K."/>
            <person name="Futrell-Griggs M."/>
            <person name="Abernathy B."/>
            <person name="Du J."/>
            <person name="Tian Z."/>
            <person name="Zhu L."/>
            <person name="Gill N."/>
            <person name="Joshi T."/>
            <person name="Libault M."/>
            <person name="Sethuraman A."/>
            <person name="Zhang X."/>
            <person name="Shinozaki K."/>
            <person name="Nguyen H."/>
            <person name="Wing R."/>
            <person name="Cregan P."/>
            <person name="Specht J."/>
            <person name="Grimwood J."/>
            <person name="Rokhsar D."/>
            <person name="Stacey G."/>
            <person name="Shoemaker R."/>
            <person name="Jackson S."/>
        </authorList>
    </citation>
    <scope>NUCLEOTIDE SEQUENCE</scope>
    <source>
        <tissue evidence="1">Callus</tissue>
    </source>
</reference>
<dbReference type="EMBL" id="CM000842">
    <property type="protein sequence ID" value="KRH40909.1"/>
    <property type="molecule type" value="Genomic_DNA"/>
</dbReference>
<evidence type="ECO:0000313" key="3">
    <source>
        <dbReference type="Proteomes" id="UP000008827"/>
    </source>
</evidence>
<dbReference type="EnsemblPlants" id="KRH40909">
    <property type="protein sequence ID" value="KRH40909"/>
    <property type="gene ID" value="GLYMA_09G285000"/>
</dbReference>
<proteinExistence type="predicted"/>
<reference evidence="1 2" key="1">
    <citation type="journal article" date="2010" name="Nature">
        <title>Genome sequence of the palaeopolyploid soybean.</title>
        <authorList>
            <person name="Schmutz J."/>
            <person name="Cannon S.B."/>
            <person name="Schlueter J."/>
            <person name="Ma J."/>
            <person name="Mitros T."/>
            <person name="Nelson W."/>
            <person name="Hyten D.L."/>
            <person name="Song Q."/>
            <person name="Thelen J.J."/>
            <person name="Cheng J."/>
            <person name="Xu D."/>
            <person name="Hellsten U."/>
            <person name="May G.D."/>
            <person name="Yu Y."/>
            <person name="Sakurai T."/>
            <person name="Umezawa T."/>
            <person name="Bhattacharyya M.K."/>
            <person name="Sandhu D."/>
            <person name="Valliyodan B."/>
            <person name="Lindquist E."/>
            <person name="Peto M."/>
            <person name="Grant D."/>
            <person name="Shu S."/>
            <person name="Goodstein D."/>
            <person name="Barry K."/>
            <person name="Futrell-Griggs M."/>
            <person name="Abernathy B."/>
            <person name="Du J."/>
            <person name="Tian Z."/>
            <person name="Zhu L."/>
            <person name="Gill N."/>
            <person name="Joshi T."/>
            <person name="Libault M."/>
            <person name="Sethuraman A."/>
            <person name="Zhang X.-C."/>
            <person name="Shinozaki K."/>
            <person name="Nguyen H.T."/>
            <person name="Wing R.A."/>
            <person name="Cregan P."/>
            <person name="Specht J."/>
            <person name="Grimwood J."/>
            <person name="Rokhsar D."/>
            <person name="Stacey G."/>
            <person name="Shoemaker R.C."/>
            <person name="Jackson S.A."/>
        </authorList>
    </citation>
    <scope>NUCLEOTIDE SEQUENCE</scope>
    <source>
        <strain evidence="2">cv. Williams 82</strain>
        <tissue evidence="1">Callus</tissue>
    </source>
</reference>
<accession>A0A0R0IES3</accession>
<dbReference type="Proteomes" id="UP000008827">
    <property type="component" value="Chromosome 9"/>
</dbReference>
<sequence>MSLKVLSNASNQNLCVIEASFQIISLVTFKSSTRTGIANLECAVLSSGNNKDVMPLDATVNTIWPCEHNVEAKVLHIKVLFVFP</sequence>
<name>A0A0R0IES3_SOYBN</name>
<gene>
    <name evidence="1" type="ORF">GLYMA_09G285000</name>
</gene>
<protein>
    <submittedName>
        <fullName evidence="1 2">Uncharacterized protein</fullName>
    </submittedName>
</protein>
<keyword evidence="3" id="KW-1185">Reference proteome</keyword>
<evidence type="ECO:0000313" key="2">
    <source>
        <dbReference type="EnsemblPlants" id="KRH40909"/>
    </source>
</evidence>
<dbReference type="AlphaFoldDB" id="A0A0R0IES3"/>
<reference evidence="2" key="2">
    <citation type="submission" date="2018-02" db="UniProtKB">
        <authorList>
            <consortium name="EnsemblPlants"/>
        </authorList>
    </citation>
    <scope>IDENTIFICATION</scope>
    <source>
        <strain evidence="2">Williams 82</strain>
    </source>
</reference>
<evidence type="ECO:0000313" key="1">
    <source>
        <dbReference type="EMBL" id="KRH40909.1"/>
    </source>
</evidence>
<dbReference type="InParanoid" id="A0A0R0IES3"/>
<organism evidence="1">
    <name type="scientific">Glycine max</name>
    <name type="common">Soybean</name>
    <name type="synonym">Glycine hispida</name>
    <dbReference type="NCBI Taxonomy" id="3847"/>
    <lineage>
        <taxon>Eukaryota</taxon>
        <taxon>Viridiplantae</taxon>
        <taxon>Streptophyta</taxon>
        <taxon>Embryophyta</taxon>
        <taxon>Tracheophyta</taxon>
        <taxon>Spermatophyta</taxon>
        <taxon>Magnoliopsida</taxon>
        <taxon>eudicotyledons</taxon>
        <taxon>Gunneridae</taxon>
        <taxon>Pentapetalae</taxon>
        <taxon>rosids</taxon>
        <taxon>fabids</taxon>
        <taxon>Fabales</taxon>
        <taxon>Fabaceae</taxon>
        <taxon>Papilionoideae</taxon>
        <taxon>50 kb inversion clade</taxon>
        <taxon>NPAAA clade</taxon>
        <taxon>indigoferoid/millettioid clade</taxon>
        <taxon>Phaseoleae</taxon>
        <taxon>Glycine</taxon>
        <taxon>Glycine subgen. Soja</taxon>
    </lineage>
</organism>